<keyword evidence="1" id="KW-0812">Transmembrane</keyword>
<gene>
    <name evidence="2" type="ORF">EZS28_050442</name>
</gene>
<keyword evidence="1" id="KW-0472">Membrane</keyword>
<reference evidence="2 3" key="1">
    <citation type="submission" date="2019-03" db="EMBL/GenBank/DDBJ databases">
        <title>Single cell metagenomics reveals metabolic interactions within the superorganism composed of flagellate Streblomastix strix and complex community of Bacteroidetes bacteria on its surface.</title>
        <authorList>
            <person name="Treitli S.C."/>
            <person name="Kolisko M."/>
            <person name="Husnik F."/>
            <person name="Keeling P."/>
            <person name="Hampl V."/>
        </authorList>
    </citation>
    <scope>NUCLEOTIDE SEQUENCE [LARGE SCALE GENOMIC DNA]</scope>
    <source>
        <strain evidence="2">ST1C</strain>
    </source>
</reference>
<dbReference type="Proteomes" id="UP000324800">
    <property type="component" value="Unassembled WGS sequence"/>
</dbReference>
<feature type="transmembrane region" description="Helical" evidence="1">
    <location>
        <begin position="53"/>
        <end position="74"/>
    </location>
</feature>
<dbReference type="AlphaFoldDB" id="A0A5J4T8J5"/>
<evidence type="ECO:0000313" key="2">
    <source>
        <dbReference type="EMBL" id="KAA6354031.1"/>
    </source>
</evidence>
<proteinExistence type="predicted"/>
<accession>A0A5J4T8J5</accession>
<evidence type="ECO:0000313" key="3">
    <source>
        <dbReference type="Proteomes" id="UP000324800"/>
    </source>
</evidence>
<name>A0A5J4T8J5_9EUKA</name>
<dbReference type="EMBL" id="SNRW01037027">
    <property type="protein sequence ID" value="KAA6354031.1"/>
    <property type="molecule type" value="Genomic_DNA"/>
</dbReference>
<protein>
    <submittedName>
        <fullName evidence="2">Uncharacterized protein</fullName>
    </submittedName>
</protein>
<feature type="transmembrane region" description="Helical" evidence="1">
    <location>
        <begin position="24"/>
        <end position="47"/>
    </location>
</feature>
<comment type="caution">
    <text evidence="2">The sequence shown here is derived from an EMBL/GenBank/DDBJ whole genome shotgun (WGS) entry which is preliminary data.</text>
</comment>
<keyword evidence="1" id="KW-1133">Transmembrane helix</keyword>
<organism evidence="2 3">
    <name type="scientific">Streblomastix strix</name>
    <dbReference type="NCBI Taxonomy" id="222440"/>
    <lineage>
        <taxon>Eukaryota</taxon>
        <taxon>Metamonada</taxon>
        <taxon>Preaxostyla</taxon>
        <taxon>Oxymonadida</taxon>
        <taxon>Streblomastigidae</taxon>
        <taxon>Streblomastix</taxon>
    </lineage>
</organism>
<sequence>MAQNSQSQINLEQPLIEASAKTKLWILGVIFMVIDILAFGGIIVIIVAGNVEFLYPIVIVPVVFLVATILLLPINAQVQEISLNE</sequence>
<evidence type="ECO:0000256" key="1">
    <source>
        <dbReference type="SAM" id="Phobius"/>
    </source>
</evidence>